<name>A0ABP0XXP5_9ROSI</name>
<dbReference type="Proteomes" id="UP001642487">
    <property type="component" value="Chromosome 11"/>
</dbReference>
<gene>
    <name evidence="1" type="ORF">CITCOLO1_LOCUS4640</name>
</gene>
<reference evidence="1 2" key="1">
    <citation type="submission" date="2024-03" db="EMBL/GenBank/DDBJ databases">
        <authorList>
            <person name="Gkanogiannis A."/>
            <person name="Becerra Lopez-Lavalle L."/>
        </authorList>
    </citation>
    <scope>NUCLEOTIDE SEQUENCE [LARGE SCALE GENOMIC DNA]</scope>
</reference>
<evidence type="ECO:0000313" key="2">
    <source>
        <dbReference type="Proteomes" id="UP001642487"/>
    </source>
</evidence>
<proteinExistence type="predicted"/>
<keyword evidence="2" id="KW-1185">Reference proteome</keyword>
<accession>A0ABP0XXP5</accession>
<protein>
    <submittedName>
        <fullName evidence="1">Uncharacterized protein</fullName>
    </submittedName>
</protein>
<dbReference type="EMBL" id="OZ021745">
    <property type="protein sequence ID" value="CAK9312930.1"/>
    <property type="molecule type" value="Genomic_DNA"/>
</dbReference>
<organism evidence="1 2">
    <name type="scientific">Citrullus colocynthis</name>
    <name type="common">colocynth</name>
    <dbReference type="NCBI Taxonomy" id="252529"/>
    <lineage>
        <taxon>Eukaryota</taxon>
        <taxon>Viridiplantae</taxon>
        <taxon>Streptophyta</taxon>
        <taxon>Embryophyta</taxon>
        <taxon>Tracheophyta</taxon>
        <taxon>Spermatophyta</taxon>
        <taxon>Magnoliopsida</taxon>
        <taxon>eudicotyledons</taxon>
        <taxon>Gunneridae</taxon>
        <taxon>Pentapetalae</taxon>
        <taxon>rosids</taxon>
        <taxon>fabids</taxon>
        <taxon>Cucurbitales</taxon>
        <taxon>Cucurbitaceae</taxon>
        <taxon>Benincaseae</taxon>
        <taxon>Citrullus</taxon>
    </lineage>
</organism>
<sequence length="110" mass="12661">MILIQGWFDNRFALNQKRPFYNPMVLINLQGPYLSTVGCSDEDAAHRIPLLFQLQGNIPSRDTKGTIGCTRTRTKLLLLHRVRSIMYDLESIRQNTLPCNCRSSRNCCKC</sequence>
<evidence type="ECO:0000313" key="1">
    <source>
        <dbReference type="EMBL" id="CAK9312930.1"/>
    </source>
</evidence>